<dbReference type="PROSITE" id="PS51898">
    <property type="entry name" value="TYR_RECOMBINASE"/>
    <property type="match status" value="1"/>
</dbReference>
<feature type="domain" description="Tyr recombinase" evidence="2">
    <location>
        <begin position="88"/>
        <end position="303"/>
    </location>
</feature>
<evidence type="ECO:0000259" key="2">
    <source>
        <dbReference type="PROSITE" id="PS51898"/>
    </source>
</evidence>
<dbReference type="Proteomes" id="UP001303946">
    <property type="component" value="Plasmid unnamed1"/>
</dbReference>
<dbReference type="InterPro" id="IPR002104">
    <property type="entry name" value="Integrase_catalytic"/>
</dbReference>
<keyword evidence="1" id="KW-0233">DNA recombination</keyword>
<evidence type="ECO:0000313" key="4">
    <source>
        <dbReference type="Proteomes" id="UP001303946"/>
    </source>
</evidence>
<keyword evidence="3" id="KW-0614">Plasmid</keyword>
<dbReference type="Gene3D" id="1.10.443.10">
    <property type="entry name" value="Intergrase catalytic core"/>
    <property type="match status" value="1"/>
</dbReference>
<dbReference type="InterPro" id="IPR011010">
    <property type="entry name" value="DNA_brk_join_enz"/>
</dbReference>
<organism evidence="3 4">
    <name type="scientific">Piscinibacter gummiphilus</name>
    <dbReference type="NCBI Taxonomy" id="946333"/>
    <lineage>
        <taxon>Bacteria</taxon>
        <taxon>Pseudomonadati</taxon>
        <taxon>Pseudomonadota</taxon>
        <taxon>Betaproteobacteria</taxon>
        <taxon>Burkholderiales</taxon>
        <taxon>Sphaerotilaceae</taxon>
        <taxon>Piscinibacter</taxon>
    </lineage>
</organism>
<keyword evidence="4" id="KW-1185">Reference proteome</keyword>
<geneLocation type="plasmid" evidence="3 4">
    <name>unnamed1</name>
</geneLocation>
<evidence type="ECO:0000256" key="1">
    <source>
        <dbReference type="ARBA" id="ARBA00023172"/>
    </source>
</evidence>
<dbReference type="InterPro" id="IPR013762">
    <property type="entry name" value="Integrase-like_cat_sf"/>
</dbReference>
<protein>
    <submittedName>
        <fullName evidence="3">Site-specific integrase</fullName>
    </submittedName>
</protein>
<name>A0ABZ0D208_9BURK</name>
<dbReference type="SUPFAM" id="SSF56349">
    <property type="entry name" value="DNA breaking-rejoining enzymes"/>
    <property type="match status" value="1"/>
</dbReference>
<sequence length="303" mass="33817">MKPHTVENARQMLVMLTSGHSLELAGRAFGISRSTADREVKRLVELLIASNEIDDFVGDERISVERIRQAGPELLEAARRYDGSKAGKKSAPLSASWLEGGISRIRSRSDNANRDVALVCVLLATGAKPIEIAKLEVRDYLDAPGDVRQHSEMRAEVAANGLERPLHFTSRMAIDAIDAYLTERVRRGIGAGRTQRFRGLDPLSKLFLTELGEPFAVTQRGHWDQRETCRLILGTYQTIFRRAGWFGFSAQRARQHVATELYRRGADVGQVGELLGLKSERAVRRLIEQRGSESLEVLTKDIV</sequence>
<dbReference type="RefSeq" id="WP_316704416.1">
    <property type="nucleotide sequence ID" value="NZ_CP136337.1"/>
</dbReference>
<proteinExistence type="predicted"/>
<evidence type="ECO:0000313" key="3">
    <source>
        <dbReference type="EMBL" id="WOB11221.1"/>
    </source>
</evidence>
<accession>A0ABZ0D208</accession>
<gene>
    <name evidence="3" type="ORF">RXV79_26685</name>
</gene>
<dbReference type="EMBL" id="CP136337">
    <property type="protein sequence ID" value="WOB11221.1"/>
    <property type="molecule type" value="Genomic_DNA"/>
</dbReference>
<dbReference type="CDD" id="cd00397">
    <property type="entry name" value="DNA_BRE_C"/>
    <property type="match status" value="1"/>
</dbReference>
<reference evidence="3 4" key="1">
    <citation type="submission" date="2023-10" db="EMBL/GenBank/DDBJ databases">
        <title>Bacteria for the degradation of biodegradable plastic PBAT(Polybutylene adipate terephthalate).</title>
        <authorList>
            <person name="Weon H.-Y."/>
            <person name="Yeon J."/>
        </authorList>
    </citation>
    <scope>NUCLEOTIDE SEQUENCE [LARGE SCALE GENOMIC DNA]</scope>
    <source>
        <strain evidence="3 4">SBD 7-3</strain>
        <plasmid evidence="3 4">unnamed1</plasmid>
    </source>
</reference>